<dbReference type="InterPro" id="IPR029044">
    <property type="entry name" value="Nucleotide-diphossugar_trans"/>
</dbReference>
<evidence type="ECO:0000313" key="3">
    <source>
        <dbReference type="Proteomes" id="UP000639396"/>
    </source>
</evidence>
<dbReference type="Pfam" id="PF00535">
    <property type="entry name" value="Glycos_transf_2"/>
    <property type="match status" value="1"/>
</dbReference>
<dbReference type="EMBL" id="JACXJA010000026">
    <property type="protein sequence ID" value="MBD2864072.1"/>
    <property type="molecule type" value="Genomic_DNA"/>
</dbReference>
<dbReference type="SUPFAM" id="SSF53448">
    <property type="entry name" value="Nucleotide-diphospho-sugar transferases"/>
    <property type="match status" value="1"/>
</dbReference>
<dbReference type="Proteomes" id="UP000639396">
    <property type="component" value="Unassembled WGS sequence"/>
</dbReference>
<keyword evidence="3" id="KW-1185">Reference proteome</keyword>
<organism evidence="2 3">
    <name type="scientific">Paenibacillus oceani</name>
    <dbReference type="NCBI Taxonomy" id="2772510"/>
    <lineage>
        <taxon>Bacteria</taxon>
        <taxon>Bacillati</taxon>
        <taxon>Bacillota</taxon>
        <taxon>Bacilli</taxon>
        <taxon>Bacillales</taxon>
        <taxon>Paenibacillaceae</taxon>
        <taxon>Paenibacillus</taxon>
    </lineage>
</organism>
<evidence type="ECO:0000259" key="1">
    <source>
        <dbReference type="Pfam" id="PF00535"/>
    </source>
</evidence>
<dbReference type="Gene3D" id="3.90.550.10">
    <property type="entry name" value="Spore Coat Polysaccharide Biosynthesis Protein SpsA, Chain A"/>
    <property type="match status" value="1"/>
</dbReference>
<comment type="caution">
    <text evidence="2">The sequence shown here is derived from an EMBL/GenBank/DDBJ whole genome shotgun (WGS) entry which is preliminary data.</text>
</comment>
<protein>
    <submittedName>
        <fullName evidence="2">Glycosyltransferase family 2 protein</fullName>
    </submittedName>
</protein>
<dbReference type="InterPro" id="IPR001173">
    <property type="entry name" value="Glyco_trans_2-like"/>
</dbReference>
<accession>A0A927CC72</accession>
<proteinExistence type="predicted"/>
<gene>
    <name evidence="2" type="ORF">IDH45_18970</name>
</gene>
<evidence type="ECO:0000313" key="2">
    <source>
        <dbReference type="EMBL" id="MBD2864072.1"/>
    </source>
</evidence>
<feature type="domain" description="Glycosyltransferase 2-like" evidence="1">
    <location>
        <begin position="13"/>
        <end position="116"/>
    </location>
</feature>
<reference evidence="2" key="1">
    <citation type="submission" date="2020-09" db="EMBL/GenBank/DDBJ databases">
        <title>A novel bacterium of genus Paenibacillus, isolated from South China Sea.</title>
        <authorList>
            <person name="Huang H."/>
            <person name="Mo K."/>
            <person name="Hu Y."/>
        </authorList>
    </citation>
    <scope>NUCLEOTIDE SEQUENCE</scope>
    <source>
        <strain evidence="2">IB182363</strain>
    </source>
</reference>
<sequence>MEGKLLSEPGVSIITCTNHPGFFKNILNNYRTQRYKRKELIIILNKDNIHLTEWRKKTAMYPDVTVYQVPERISLGQCLNCGICRAKYPLIAKFDHDDYYSPHYLKEQVHALLRTGSPVLGKHACLVYLAASRKLIIRSPHEKNKWVGFIQGGTLLFHKKILKKVRFSDLSLGEDVQFLRNCSEKGYAIYATSPYNYVYIRRKNKSTHTWRVGDHRFLQGSHPVAVTRHFRRFAVRKSMERTGP</sequence>
<name>A0A927CC72_9BACL</name>
<dbReference type="AlphaFoldDB" id="A0A927CC72"/>
<dbReference type="CDD" id="cd00761">
    <property type="entry name" value="Glyco_tranf_GTA_type"/>
    <property type="match status" value="1"/>
</dbReference>